<feature type="transmembrane region" description="Helical" evidence="1">
    <location>
        <begin position="98"/>
        <end position="117"/>
    </location>
</feature>
<proteinExistence type="predicted"/>
<organism evidence="3 4">
    <name type="scientific">Flavisolibacter ginsengisoli DSM 18119</name>
    <dbReference type="NCBI Taxonomy" id="1121884"/>
    <lineage>
        <taxon>Bacteria</taxon>
        <taxon>Pseudomonadati</taxon>
        <taxon>Bacteroidota</taxon>
        <taxon>Chitinophagia</taxon>
        <taxon>Chitinophagales</taxon>
        <taxon>Chitinophagaceae</taxon>
        <taxon>Flavisolibacter</taxon>
    </lineage>
</organism>
<keyword evidence="1" id="KW-1133">Transmembrane helix</keyword>
<keyword evidence="4" id="KW-1185">Reference proteome</keyword>
<feature type="transmembrane region" description="Helical" evidence="1">
    <location>
        <begin position="65"/>
        <end position="86"/>
    </location>
</feature>
<evidence type="ECO:0000256" key="1">
    <source>
        <dbReference type="SAM" id="Phobius"/>
    </source>
</evidence>
<sequence>MNKVSFNNSNNVFFQSLKHSVEDYFKTHDLKKTGNWRLYSKSLILIPAAIGLYISLMVFTMPTAIALVLCALLGLTLSSIGFNVMHDACHGSYSSKKWLNNILGLSLNAIGGNAFFWKQKHNVLHHTYTNITGADDDIAQSKLLRQSPAQEWKPFHRYQHIYVTVAYALTLFMWVGVRDFEKYFTRKIHNTPLQPMSVNEHITFWVSKALYLVFYVLIPILCVGPLAWLIGYLTMGIVTGVVISYVFQLAHAVEGPEFDSVGIDDKMIETEWAVHQIKTTANFAPQNKFISWAVGGLNYQIEHHLFPRVSHIHYPALSKIVKDHCQQFQLPYHSFPTVSHAIGSHLRTMKHLGQKHVQ</sequence>
<accession>A0A1M4T1C7</accession>
<feature type="transmembrane region" description="Helical" evidence="1">
    <location>
        <begin position="202"/>
        <end position="221"/>
    </location>
</feature>
<dbReference type="RefSeq" id="WP_072833463.1">
    <property type="nucleotide sequence ID" value="NZ_FQUU01000001.1"/>
</dbReference>
<dbReference type="STRING" id="1121884.SAMN02745131_00308"/>
<dbReference type="InterPro" id="IPR005804">
    <property type="entry name" value="FA_desaturase_dom"/>
</dbReference>
<dbReference type="GO" id="GO:0016020">
    <property type="term" value="C:membrane"/>
    <property type="evidence" value="ECO:0007669"/>
    <property type="project" value="TreeGrafter"/>
</dbReference>
<dbReference type="OrthoDB" id="104711at2"/>
<keyword evidence="1" id="KW-0472">Membrane</keyword>
<keyword evidence="1" id="KW-0812">Transmembrane</keyword>
<dbReference type="Proteomes" id="UP000184048">
    <property type="component" value="Unassembled WGS sequence"/>
</dbReference>
<gene>
    <name evidence="3" type="ORF">SAMN02745131_00308</name>
</gene>
<dbReference type="GO" id="GO:0016717">
    <property type="term" value="F:oxidoreductase activity, acting on paired donors, with oxidation of a pair of donors resulting in the reduction of molecular oxygen to two molecules of water"/>
    <property type="evidence" value="ECO:0007669"/>
    <property type="project" value="TreeGrafter"/>
</dbReference>
<protein>
    <submittedName>
        <fullName evidence="3">Linoleoyl-CoA desaturase</fullName>
    </submittedName>
</protein>
<feature type="transmembrane region" description="Helical" evidence="1">
    <location>
        <begin position="38"/>
        <end position="59"/>
    </location>
</feature>
<feature type="domain" description="Fatty acid desaturase" evidence="2">
    <location>
        <begin position="64"/>
        <end position="335"/>
    </location>
</feature>
<evidence type="ECO:0000313" key="4">
    <source>
        <dbReference type="Proteomes" id="UP000184048"/>
    </source>
</evidence>
<dbReference type="PANTHER" id="PTHR19353">
    <property type="entry name" value="FATTY ACID DESATURASE 2"/>
    <property type="match status" value="1"/>
</dbReference>
<reference evidence="3 4" key="1">
    <citation type="submission" date="2016-11" db="EMBL/GenBank/DDBJ databases">
        <authorList>
            <person name="Jaros S."/>
            <person name="Januszkiewicz K."/>
            <person name="Wedrychowicz H."/>
        </authorList>
    </citation>
    <scope>NUCLEOTIDE SEQUENCE [LARGE SCALE GENOMIC DNA]</scope>
    <source>
        <strain evidence="3 4">DSM 18119</strain>
    </source>
</reference>
<evidence type="ECO:0000313" key="3">
    <source>
        <dbReference type="EMBL" id="SHE38190.1"/>
    </source>
</evidence>
<dbReference type="GO" id="GO:0008610">
    <property type="term" value="P:lipid biosynthetic process"/>
    <property type="evidence" value="ECO:0007669"/>
    <property type="project" value="UniProtKB-ARBA"/>
</dbReference>
<dbReference type="EMBL" id="FQUU01000001">
    <property type="protein sequence ID" value="SHE38190.1"/>
    <property type="molecule type" value="Genomic_DNA"/>
</dbReference>
<feature type="transmembrane region" description="Helical" evidence="1">
    <location>
        <begin position="161"/>
        <end position="181"/>
    </location>
</feature>
<dbReference type="PANTHER" id="PTHR19353:SF19">
    <property type="entry name" value="DELTA(5) FATTY ACID DESATURASE C-RELATED"/>
    <property type="match status" value="1"/>
</dbReference>
<name>A0A1M4T1C7_9BACT</name>
<dbReference type="PIRSF" id="PIRSF015921">
    <property type="entry name" value="FA_sphinglp_des"/>
    <property type="match status" value="1"/>
</dbReference>
<dbReference type="AlphaFoldDB" id="A0A1M4T1C7"/>
<evidence type="ECO:0000259" key="2">
    <source>
        <dbReference type="Pfam" id="PF00487"/>
    </source>
</evidence>
<dbReference type="CDD" id="cd03506">
    <property type="entry name" value="Delta6-FADS-like"/>
    <property type="match status" value="1"/>
</dbReference>
<dbReference type="Pfam" id="PF00487">
    <property type="entry name" value="FA_desaturase"/>
    <property type="match status" value="1"/>
</dbReference>
<dbReference type="InterPro" id="IPR012171">
    <property type="entry name" value="Fatty_acid_desaturase"/>
</dbReference>